<evidence type="ECO:0000256" key="7">
    <source>
        <dbReference type="ARBA" id="ARBA00022989"/>
    </source>
</evidence>
<evidence type="ECO:0000256" key="11">
    <source>
        <dbReference type="ARBA" id="ARBA00025571"/>
    </source>
</evidence>
<sequence length="466" mass="51718">MFKSTVGKTVLNLTAATTLFYGGGVALSLNNPTFNEIFTDNFPLADDAVDFVDSILNNKRVKEYNIKHFKEKFGELEKTVQLPKSGIFSEKIDTAKEESLKAKESAKAVLVSKPTISLPTIQLDTQDPVLKKAIEEFNIVVTDINNAKISPSGFDSLKGLFAELDATLVSLQSKTKHALDEKINEAVAKKENDLLAKFTYDFKTQITELQKQHDAQVANEIKHAKEALDAHYANVAKEQAIQARKEFTKQIRKAIEEEREGKYANFSALDQKLTSLQDLVLKIDDHLNNSETKVKLQLSLSNLKAKLASDKNEDLSSEFAQLKQIAIESKNDVILSAVSAVDEGAVKQGLLTPAQLITRFELLTPELRSAALLPPNAGVLGHFAAKIFSTLLISKEGHAEGRDIESVIARVQTNLVRNNLDDAVEEVANLKGWSRKLADDWLVESRKRLEVEFLVSVIDLESRTLF</sequence>
<organism evidence="13">
    <name type="scientific">Cyberlindnera fabianii</name>
    <name type="common">Yeast</name>
    <name type="synonym">Hansenula fabianii</name>
    <dbReference type="NCBI Taxonomy" id="36022"/>
    <lineage>
        <taxon>Eukaryota</taxon>
        <taxon>Fungi</taxon>
        <taxon>Dikarya</taxon>
        <taxon>Ascomycota</taxon>
        <taxon>Saccharomycotina</taxon>
        <taxon>Saccharomycetes</taxon>
        <taxon>Phaffomycetales</taxon>
        <taxon>Phaffomycetaceae</taxon>
        <taxon>Cyberlindnera</taxon>
    </lineage>
</organism>
<accession>A0A061B645</accession>
<dbReference type="Pfam" id="PF09731">
    <property type="entry name" value="Mitofilin"/>
    <property type="match status" value="2"/>
</dbReference>
<dbReference type="VEuPathDB" id="FungiDB:BON22_1504"/>
<evidence type="ECO:0000256" key="10">
    <source>
        <dbReference type="ARBA" id="ARBA00023136"/>
    </source>
</evidence>
<evidence type="ECO:0000256" key="8">
    <source>
        <dbReference type="ARBA" id="ARBA00023054"/>
    </source>
</evidence>
<dbReference type="PhylomeDB" id="A0A061B645"/>
<evidence type="ECO:0000256" key="5">
    <source>
        <dbReference type="ARBA" id="ARBA00022792"/>
    </source>
</evidence>
<name>A0A061B645_CYBFA</name>
<evidence type="ECO:0000256" key="2">
    <source>
        <dbReference type="ARBA" id="ARBA00010877"/>
    </source>
</evidence>
<evidence type="ECO:0000256" key="9">
    <source>
        <dbReference type="ARBA" id="ARBA00023128"/>
    </source>
</evidence>
<dbReference type="PANTHER" id="PTHR15415">
    <property type="entry name" value="MITOFILIN"/>
    <property type="match status" value="1"/>
</dbReference>
<dbReference type="GO" id="GO:0042407">
    <property type="term" value="P:cristae formation"/>
    <property type="evidence" value="ECO:0007669"/>
    <property type="project" value="TreeGrafter"/>
</dbReference>
<protein>
    <recommendedName>
        <fullName evidence="3 12">MICOS complex subunit MIC60</fullName>
    </recommendedName>
    <alternativeName>
        <fullName evidence="12">Mitofilin</fullName>
    </alternativeName>
</protein>
<dbReference type="AlphaFoldDB" id="A0A061B645"/>
<evidence type="ECO:0000256" key="4">
    <source>
        <dbReference type="ARBA" id="ARBA00022692"/>
    </source>
</evidence>
<comment type="subunit">
    <text evidence="12">Component of the mitochondrial contact site and cristae organizing system (MICOS) complex.</text>
</comment>
<evidence type="ECO:0000313" key="13">
    <source>
        <dbReference type="EMBL" id="CDR45309.1"/>
    </source>
</evidence>
<dbReference type="PANTHER" id="PTHR15415:SF7">
    <property type="entry name" value="MICOS COMPLEX SUBUNIT MIC60"/>
    <property type="match status" value="1"/>
</dbReference>
<evidence type="ECO:0000256" key="1">
    <source>
        <dbReference type="ARBA" id="ARBA00004434"/>
    </source>
</evidence>
<evidence type="ECO:0000256" key="12">
    <source>
        <dbReference type="RuleBase" id="RU363000"/>
    </source>
</evidence>
<keyword evidence="4 12" id="KW-0812">Transmembrane</keyword>
<dbReference type="OrthoDB" id="10261039at2759"/>
<keyword evidence="7" id="KW-1133">Transmembrane helix</keyword>
<keyword evidence="9 12" id="KW-0496">Mitochondrion</keyword>
<comment type="similarity">
    <text evidence="2 12">Belongs to the MICOS complex subunit Mic60 family.</text>
</comment>
<dbReference type="InterPro" id="IPR019133">
    <property type="entry name" value="MIC60"/>
</dbReference>
<keyword evidence="10" id="KW-0472">Membrane</keyword>
<comment type="function">
    <text evidence="11">Component of the MICOS complex, a large protein complex of the mitochondrial inner membrane that plays crucial roles in the maintenance of crista junctions, inner membrane architecture, and formation of contact sites to the outer membrane. Plays a role in keeping cristae membranes connected to the inner boundary membrane. Also promotes protein import via the mitochondrial intermembrane space assembly (MIA) pathway.</text>
</comment>
<evidence type="ECO:0000256" key="3">
    <source>
        <dbReference type="ARBA" id="ARBA00018116"/>
    </source>
</evidence>
<dbReference type="EMBL" id="LK052902">
    <property type="protein sequence ID" value="CDR45309.1"/>
    <property type="molecule type" value="Genomic_DNA"/>
</dbReference>
<comment type="subcellular location">
    <subcellularLocation>
        <location evidence="1 12">Mitochondrion inner membrane</location>
        <topology evidence="1 12">Single-pass membrane protein</topology>
    </subcellularLocation>
</comment>
<keyword evidence="5 12" id="KW-0999">Mitochondrion inner membrane</keyword>
<evidence type="ECO:0000256" key="6">
    <source>
        <dbReference type="ARBA" id="ARBA00022946"/>
    </source>
</evidence>
<gene>
    <name evidence="13" type="ORF">CYFA0S_17e01288g</name>
</gene>
<keyword evidence="8" id="KW-0175">Coiled coil</keyword>
<reference evidence="13" key="1">
    <citation type="journal article" date="2014" name="Genome Announc.">
        <title>Genome sequence of the yeast Cyberlindnera fabianii (Hansenula fabianii).</title>
        <authorList>
            <person name="Freel K.C."/>
            <person name="Sarilar V."/>
            <person name="Neuveglise C."/>
            <person name="Devillers H."/>
            <person name="Friedrich A."/>
            <person name="Schacherer J."/>
        </authorList>
    </citation>
    <scope>NUCLEOTIDE SEQUENCE</scope>
    <source>
        <strain evidence="13">YJS4271</strain>
    </source>
</reference>
<proteinExistence type="inferred from homology"/>
<dbReference type="GO" id="GO:0061617">
    <property type="term" value="C:MICOS complex"/>
    <property type="evidence" value="ECO:0007669"/>
    <property type="project" value="TreeGrafter"/>
</dbReference>
<keyword evidence="6" id="KW-0809">Transit peptide</keyword>